<feature type="domain" description="HIT" evidence="2">
    <location>
        <begin position="6"/>
        <end position="108"/>
    </location>
</feature>
<dbReference type="PROSITE" id="PS51084">
    <property type="entry name" value="HIT_2"/>
    <property type="match status" value="1"/>
</dbReference>
<name>A0A0E1W485_BURPE</name>
<dbReference type="PANTHER" id="PTHR46648:SF1">
    <property type="entry name" value="ADENOSINE 5'-MONOPHOSPHORAMIDASE HNT1"/>
    <property type="match status" value="1"/>
</dbReference>
<reference evidence="3" key="1">
    <citation type="submission" date="2009-05" db="EMBL/GenBank/DDBJ databases">
        <authorList>
            <person name="Harkins D.M."/>
            <person name="DeShazer D."/>
            <person name="Woods D.E."/>
            <person name="Brinkac L.M."/>
            <person name="Brown K.A."/>
            <person name="Hung G.C."/>
            <person name="Tuanyok A."/>
            <person name="Zhang B."/>
            <person name="Nierman W.C."/>
        </authorList>
    </citation>
    <scope>NUCLEOTIDE SEQUENCE [LARGE SCALE GENOMIC DNA]</scope>
    <source>
        <strain evidence="3">1710a</strain>
    </source>
</reference>
<evidence type="ECO:0000259" key="2">
    <source>
        <dbReference type="PROSITE" id="PS51084"/>
    </source>
</evidence>
<evidence type="ECO:0000313" key="3">
    <source>
        <dbReference type="EMBL" id="EET08030.1"/>
    </source>
</evidence>
<accession>A0A0E1W485</accession>
<dbReference type="HOGENOM" id="CLU_123330_2_0_4"/>
<dbReference type="GO" id="GO:0003824">
    <property type="term" value="F:catalytic activity"/>
    <property type="evidence" value="ECO:0007669"/>
    <property type="project" value="InterPro"/>
</dbReference>
<dbReference type="Gene3D" id="3.30.428.10">
    <property type="entry name" value="HIT-like"/>
    <property type="match status" value="1"/>
</dbReference>
<gene>
    <name evidence="3" type="ORF">BURPS1710A_0966</name>
</gene>
<dbReference type="InterPro" id="IPR036265">
    <property type="entry name" value="HIT-like_sf"/>
</dbReference>
<dbReference type="InterPro" id="IPR001310">
    <property type="entry name" value="Histidine_triad_HIT"/>
</dbReference>
<dbReference type="GO" id="GO:0009117">
    <property type="term" value="P:nucleotide metabolic process"/>
    <property type="evidence" value="ECO:0007669"/>
    <property type="project" value="TreeGrafter"/>
</dbReference>
<organism evidence="3">
    <name type="scientific">Burkholderia pseudomallei 1710a</name>
    <dbReference type="NCBI Taxonomy" id="320371"/>
    <lineage>
        <taxon>Bacteria</taxon>
        <taxon>Pseudomonadati</taxon>
        <taxon>Pseudomonadota</taxon>
        <taxon>Betaproteobacteria</taxon>
        <taxon>Burkholderiales</taxon>
        <taxon>Burkholderiaceae</taxon>
        <taxon>Burkholderia</taxon>
        <taxon>pseudomallei group</taxon>
    </lineage>
</organism>
<sequence>MKELTMDCVFCREDGGEVLWKDDAVRVVLATTETDYPGFCRVIWHAHVAEFSDLDEAERAHLMRIVYAVEKAVRRVMQPTKVNLASLGNQVPHVHWHVIPRFSNDAHYPQPIWAPRQRSVSDALLRLRAAQATLLHNAVHEEIEQAVSGGRA</sequence>
<dbReference type="Pfam" id="PF01230">
    <property type="entry name" value="HIT"/>
    <property type="match status" value="1"/>
</dbReference>
<dbReference type="Proteomes" id="UP000001812">
    <property type="component" value="Chromosome I"/>
</dbReference>
<dbReference type="AlphaFoldDB" id="A0A0E1W485"/>
<protein>
    <submittedName>
        <fullName evidence="3">HIT domain protein</fullName>
    </submittedName>
</protein>
<evidence type="ECO:0000256" key="1">
    <source>
        <dbReference type="PROSITE-ProRule" id="PRU00464"/>
    </source>
</evidence>
<dbReference type="PANTHER" id="PTHR46648">
    <property type="entry name" value="HIT FAMILY PROTEIN 1"/>
    <property type="match status" value="1"/>
</dbReference>
<feature type="short sequence motif" description="Histidine triad motif" evidence="1">
    <location>
        <begin position="93"/>
        <end position="97"/>
    </location>
</feature>
<dbReference type="InterPro" id="IPR011146">
    <property type="entry name" value="HIT-like"/>
</dbReference>
<dbReference type="SUPFAM" id="SSF54197">
    <property type="entry name" value="HIT-like"/>
    <property type="match status" value="1"/>
</dbReference>
<dbReference type="EMBL" id="CM000832">
    <property type="protein sequence ID" value="EET08030.1"/>
    <property type="molecule type" value="Genomic_DNA"/>
</dbReference>
<proteinExistence type="predicted"/>